<comment type="caution">
    <text evidence="5">The sequence shown here is derived from an EMBL/GenBank/DDBJ whole genome shotgun (WGS) entry which is preliminary data.</text>
</comment>
<dbReference type="SUPFAM" id="SSF52540">
    <property type="entry name" value="P-loop containing nucleoside triphosphate hydrolases"/>
    <property type="match status" value="1"/>
</dbReference>
<dbReference type="InterPro" id="IPR027417">
    <property type="entry name" value="P-loop_NTPase"/>
</dbReference>
<dbReference type="InterPro" id="IPR003593">
    <property type="entry name" value="AAA+_ATPase"/>
</dbReference>
<dbReference type="PANTHER" id="PTHR42939">
    <property type="entry name" value="ABC TRANSPORTER ATP-BINDING PROTEIN ALBC-RELATED"/>
    <property type="match status" value="1"/>
</dbReference>
<reference evidence="5" key="1">
    <citation type="submission" date="2023-06" db="EMBL/GenBank/DDBJ databases">
        <title>MT1 and MT2 Draft Genomes of Novel Species.</title>
        <authorList>
            <person name="Venkateswaran K."/>
        </authorList>
    </citation>
    <scope>NUCLEOTIDE SEQUENCE</scope>
    <source>
        <strain evidence="5">IIF3SC-B10</strain>
    </source>
</reference>
<sequence>MKDALELRDLTKVYGSLTALDGVSLSVPPGSVVGVIGPNGAGKSTTMRLILGLIRPSGGTAIVLGTESWRSGPSLRRRVGYLPGDLKLDGGATGHDTLRYFGLISGPVDERFRNELVERLEFDPSRRVRTLSKGNRQKLGLVQALMHRPELLVLDEPTSGLDPLMQREFIALMREAKAAGQAVFLSSHVISEVQHCADHVAVIRQGDLVRSARVAELRDEAPRSVRLELDAPLTAGQAEALRQAGLAFRPTDDPPNTLRPGGAATVVEGQVSGSPVALLGVLSRLGLVDVVIEEPDLEQAVLGLYAQAAPGMEVGRHGR</sequence>
<dbReference type="PROSITE" id="PS00211">
    <property type="entry name" value="ABC_TRANSPORTER_1"/>
    <property type="match status" value="1"/>
</dbReference>
<dbReference type="PANTHER" id="PTHR42939:SF1">
    <property type="entry name" value="ABC TRANSPORTER ATP-BINDING PROTEIN ALBC-RELATED"/>
    <property type="match status" value="1"/>
</dbReference>
<organism evidence="5 6">
    <name type="scientific">Arthrobacter burdickii</name>
    <dbReference type="NCBI Taxonomy" id="3035920"/>
    <lineage>
        <taxon>Bacteria</taxon>
        <taxon>Bacillati</taxon>
        <taxon>Actinomycetota</taxon>
        <taxon>Actinomycetes</taxon>
        <taxon>Micrococcales</taxon>
        <taxon>Micrococcaceae</taxon>
        <taxon>Arthrobacter</taxon>
    </lineage>
</organism>
<dbReference type="PROSITE" id="PS50893">
    <property type="entry name" value="ABC_TRANSPORTER_2"/>
    <property type="match status" value="1"/>
</dbReference>
<dbReference type="InterPro" id="IPR017871">
    <property type="entry name" value="ABC_transporter-like_CS"/>
</dbReference>
<evidence type="ECO:0000256" key="2">
    <source>
        <dbReference type="ARBA" id="ARBA00022741"/>
    </source>
</evidence>
<dbReference type="SMART" id="SM00382">
    <property type="entry name" value="AAA"/>
    <property type="match status" value="1"/>
</dbReference>
<keyword evidence="6" id="KW-1185">Reference proteome</keyword>
<keyword evidence="1" id="KW-0813">Transport</keyword>
<evidence type="ECO:0000256" key="3">
    <source>
        <dbReference type="ARBA" id="ARBA00022840"/>
    </source>
</evidence>
<dbReference type="Proteomes" id="UP001174209">
    <property type="component" value="Unassembled WGS sequence"/>
</dbReference>
<accession>A0ABT8JZ12</accession>
<evidence type="ECO:0000313" key="5">
    <source>
        <dbReference type="EMBL" id="MDN4610403.1"/>
    </source>
</evidence>
<protein>
    <submittedName>
        <fullName evidence="5">ABC transporter ATP-binding protein</fullName>
    </submittedName>
</protein>
<dbReference type="Pfam" id="PF00005">
    <property type="entry name" value="ABC_tran"/>
    <property type="match status" value="1"/>
</dbReference>
<dbReference type="CDD" id="cd03230">
    <property type="entry name" value="ABC_DR_subfamily_A"/>
    <property type="match status" value="1"/>
</dbReference>
<dbReference type="EMBL" id="JAROCG010000001">
    <property type="protein sequence ID" value="MDN4610403.1"/>
    <property type="molecule type" value="Genomic_DNA"/>
</dbReference>
<name>A0ABT8JZ12_9MICC</name>
<evidence type="ECO:0000313" key="6">
    <source>
        <dbReference type="Proteomes" id="UP001174209"/>
    </source>
</evidence>
<dbReference type="InterPro" id="IPR051782">
    <property type="entry name" value="ABC_Transporter_VariousFunc"/>
</dbReference>
<proteinExistence type="predicted"/>
<dbReference type="Gene3D" id="3.40.50.300">
    <property type="entry name" value="P-loop containing nucleotide triphosphate hydrolases"/>
    <property type="match status" value="1"/>
</dbReference>
<dbReference type="GO" id="GO:0005524">
    <property type="term" value="F:ATP binding"/>
    <property type="evidence" value="ECO:0007669"/>
    <property type="project" value="UniProtKB-KW"/>
</dbReference>
<dbReference type="InterPro" id="IPR003439">
    <property type="entry name" value="ABC_transporter-like_ATP-bd"/>
</dbReference>
<feature type="domain" description="ABC transporter" evidence="4">
    <location>
        <begin position="5"/>
        <end position="230"/>
    </location>
</feature>
<gene>
    <name evidence="5" type="ORF">P5G52_05925</name>
</gene>
<evidence type="ECO:0000259" key="4">
    <source>
        <dbReference type="PROSITE" id="PS50893"/>
    </source>
</evidence>
<dbReference type="RefSeq" id="WP_301225547.1">
    <property type="nucleotide sequence ID" value="NZ_JAROCG010000001.1"/>
</dbReference>
<evidence type="ECO:0000256" key="1">
    <source>
        <dbReference type="ARBA" id="ARBA00022448"/>
    </source>
</evidence>
<keyword evidence="2" id="KW-0547">Nucleotide-binding</keyword>
<keyword evidence="3 5" id="KW-0067">ATP-binding</keyword>